<dbReference type="OrthoDB" id="552506at2759"/>
<keyword evidence="2" id="KW-1133">Transmembrane helix</keyword>
<dbReference type="Proteomes" id="UP000236333">
    <property type="component" value="Unassembled WGS sequence"/>
</dbReference>
<feature type="compositionally biased region" description="Low complexity" evidence="1">
    <location>
        <begin position="830"/>
        <end position="846"/>
    </location>
</feature>
<evidence type="ECO:0000313" key="4">
    <source>
        <dbReference type="Proteomes" id="UP000236333"/>
    </source>
</evidence>
<feature type="transmembrane region" description="Helical" evidence="2">
    <location>
        <begin position="188"/>
        <end position="214"/>
    </location>
</feature>
<feature type="region of interest" description="Disordered" evidence="1">
    <location>
        <begin position="817"/>
        <end position="846"/>
    </location>
</feature>
<feature type="transmembrane region" description="Helical" evidence="2">
    <location>
        <begin position="30"/>
        <end position="49"/>
    </location>
</feature>
<organism evidence="3 4">
    <name type="scientific">Tetrabaena socialis</name>
    <dbReference type="NCBI Taxonomy" id="47790"/>
    <lineage>
        <taxon>Eukaryota</taxon>
        <taxon>Viridiplantae</taxon>
        <taxon>Chlorophyta</taxon>
        <taxon>core chlorophytes</taxon>
        <taxon>Chlorophyceae</taxon>
        <taxon>CS clade</taxon>
        <taxon>Chlamydomonadales</taxon>
        <taxon>Tetrabaenaceae</taxon>
        <taxon>Tetrabaena</taxon>
    </lineage>
</organism>
<keyword evidence="2" id="KW-0812">Transmembrane</keyword>
<feature type="region of interest" description="Disordered" evidence="1">
    <location>
        <begin position="461"/>
        <end position="487"/>
    </location>
</feature>
<evidence type="ECO:0000256" key="2">
    <source>
        <dbReference type="SAM" id="Phobius"/>
    </source>
</evidence>
<proteinExistence type="predicted"/>
<protein>
    <submittedName>
        <fullName evidence="3">Uncharacterized protein</fullName>
    </submittedName>
</protein>
<gene>
    <name evidence="3" type="ORF">TSOC_008977</name>
</gene>
<comment type="caution">
    <text evidence="3">The sequence shown here is derived from an EMBL/GenBank/DDBJ whole genome shotgun (WGS) entry which is preliminary data.</text>
</comment>
<name>A0A2J7ZWZ7_9CHLO</name>
<keyword evidence="4" id="KW-1185">Reference proteome</keyword>
<dbReference type="AlphaFoldDB" id="A0A2J7ZWZ7"/>
<reference evidence="3 4" key="1">
    <citation type="journal article" date="2017" name="Mol. Biol. Evol.">
        <title>The 4-celled Tetrabaena socialis nuclear genome reveals the essential components for genetic control of cell number at the origin of multicellularity in the volvocine lineage.</title>
        <authorList>
            <person name="Featherston J."/>
            <person name="Arakaki Y."/>
            <person name="Hanschen E.R."/>
            <person name="Ferris P.J."/>
            <person name="Michod R.E."/>
            <person name="Olson B.J.S.C."/>
            <person name="Nozaki H."/>
            <person name="Durand P.M."/>
        </authorList>
    </citation>
    <scope>NUCLEOTIDE SEQUENCE [LARGE SCALE GENOMIC DNA]</scope>
    <source>
        <strain evidence="3 4">NIES-571</strain>
    </source>
</reference>
<evidence type="ECO:0000313" key="3">
    <source>
        <dbReference type="EMBL" id="PNH04794.1"/>
    </source>
</evidence>
<accession>A0A2J7ZWZ7</accession>
<evidence type="ECO:0000256" key="1">
    <source>
        <dbReference type="SAM" id="MobiDB-lite"/>
    </source>
</evidence>
<feature type="transmembrane region" description="Helical" evidence="2">
    <location>
        <begin position="150"/>
        <end position="168"/>
    </location>
</feature>
<feature type="transmembrane region" description="Helical" evidence="2">
    <location>
        <begin position="940"/>
        <end position="959"/>
    </location>
</feature>
<dbReference type="EMBL" id="PGGS01000359">
    <property type="protein sequence ID" value="PNH04794.1"/>
    <property type="molecule type" value="Genomic_DNA"/>
</dbReference>
<keyword evidence="2" id="KW-0472">Membrane</keyword>
<feature type="transmembrane region" description="Helical" evidence="2">
    <location>
        <begin position="235"/>
        <end position="256"/>
    </location>
</feature>
<sequence length="1123" mass="116656">MPPATASGPPAASPSRPEPLSFSRWFARRAYAADLPLLLLELLMVSAFYRSEQLFSRMCLPVGGGPHAALQGLPLEPAAHRADALLAAFPCGASQARRLLYVLRTGAAVDPRVPLRLTDWGNAGYTFVRLLALGVPLAAPWLYERTRHGLYIAVTAASFLGAIASALWTPDALLPLVASTFTLQRPSALYLSWKAITVFRLFAGPAMWLLLLVCSAAMDRRTQLPGAPVPHRLSAIKAGLLFVVMAVLPYIVARIWEHLSLRPQYRAYLRRCGRAAGGGTHGDSTGPVALVPAPAAIRNAFLLNPSHVYGSGRGSKRRGTMILSVKVALPQVEDSAARHRQFQKAAAAVLAAAGSTLLPCLGQATAGGAPAAAAAGGGRGALAAAAAGEPSGAASAARSPSQRRRLHPISAVCVEGCVHLLLTLRWVEGGGEDGGEEEDGRSGSGNASVHHTILQQAAAGDIDAAEQEDRGAGGVGGSTEAPPPQLSKGADEVLVLLPAALLRGQGAVRCVVAGPTGRQQGQEVHLVVTVDTAAGNLRPAEPRLGSGSGDDSFHVLRLELPPAALRVAGALLLHLLPASTPPPPPQVPARGGAAVSVVGRDEAAAAANDSSAVSPRAMAGQPVASLPLLVLAPAAAAEVRQLYGDPLGGGLHDALDGLLRAAAAAAAGGGACVRLLAGGGEGAAAAASAAAAIAASGLTGIVYDMGDLLQLPYDIARVTPPPPDDLLSFLASRGMAACLRAGLHALRSAGVQLAEEDEAALLAEAAAGGGQPTTEGDASLGGLEAAGTNGAAGSAPCMEAKRGEAQRASAVRPAVCESPAGAQEEEADADAQAVGSGGRRMMQQQQPPLLPSQPVGALWWLRVLLRGFLPPALERSYQAFKAAQCRSLDRLALVLLVVLRLSALVPNLRVVLPGTAAGPAPHGLGAGWLAMQQQQLTSKAVFVGFGLAVVALAFGARLLQRRRNALCLLKAWLDGAALLLLLWPEAWCWRGHPMFAVPDVWVTARHRTSLYFLYSLWEPATLQPAPFLDEDDFETLKRLYKSKQRGSDCLLGPAGACKFFHQECCGRKQRLGHASNWWQYKKCATTGLKRKIVKDIRHFACNLCLESVQGSKEVLYTGSSGEV</sequence>